<keyword evidence="2" id="KW-1185">Reference proteome</keyword>
<organism evidence="1 2">
    <name type="scientific">Lithocarpus litseifolius</name>
    <dbReference type="NCBI Taxonomy" id="425828"/>
    <lineage>
        <taxon>Eukaryota</taxon>
        <taxon>Viridiplantae</taxon>
        <taxon>Streptophyta</taxon>
        <taxon>Embryophyta</taxon>
        <taxon>Tracheophyta</taxon>
        <taxon>Spermatophyta</taxon>
        <taxon>Magnoliopsida</taxon>
        <taxon>eudicotyledons</taxon>
        <taxon>Gunneridae</taxon>
        <taxon>Pentapetalae</taxon>
        <taxon>rosids</taxon>
        <taxon>fabids</taxon>
        <taxon>Fagales</taxon>
        <taxon>Fagaceae</taxon>
        <taxon>Lithocarpus</taxon>
    </lineage>
</organism>
<evidence type="ECO:0000313" key="1">
    <source>
        <dbReference type="EMBL" id="KAL0010215.1"/>
    </source>
</evidence>
<sequence>MNYQNLVEVMIDSSKLCRLSYSGNTAISFSMNASGPLDAEYTMWASYGPWDAEKIEFLSKMATSKVFKLSIIAIQDVIIPKELRETLPSPLYNVKHLKLSIPLPFTRCKVKELLDGLLWISPLPDMLVMELCRQSDPGFDYKIAFEFSCRKPIYKEENPSCCEFLPFPCWRHCLKTVKIESLKGHADREILYKYFSGYAKTLENFQFHVGGIP</sequence>
<name>A0AAW2DHU6_9ROSI</name>
<dbReference type="AlphaFoldDB" id="A0AAW2DHU6"/>
<dbReference type="EMBL" id="JAZDWU010000002">
    <property type="protein sequence ID" value="KAL0010215.1"/>
    <property type="molecule type" value="Genomic_DNA"/>
</dbReference>
<protein>
    <submittedName>
        <fullName evidence="1">Uncharacterized protein</fullName>
    </submittedName>
</protein>
<comment type="caution">
    <text evidence="1">The sequence shown here is derived from an EMBL/GenBank/DDBJ whole genome shotgun (WGS) entry which is preliminary data.</text>
</comment>
<evidence type="ECO:0000313" key="2">
    <source>
        <dbReference type="Proteomes" id="UP001459277"/>
    </source>
</evidence>
<reference evidence="1 2" key="1">
    <citation type="submission" date="2024-01" db="EMBL/GenBank/DDBJ databases">
        <title>A telomere-to-telomere, gap-free genome of sweet tea (Lithocarpus litseifolius).</title>
        <authorList>
            <person name="Zhou J."/>
        </authorList>
    </citation>
    <scope>NUCLEOTIDE SEQUENCE [LARGE SCALE GENOMIC DNA]</scope>
    <source>
        <strain evidence="1">Zhou-2022a</strain>
        <tissue evidence="1">Leaf</tissue>
    </source>
</reference>
<proteinExistence type="predicted"/>
<dbReference type="Proteomes" id="UP001459277">
    <property type="component" value="Unassembled WGS sequence"/>
</dbReference>
<accession>A0AAW2DHU6</accession>
<gene>
    <name evidence="1" type="ORF">SO802_005323</name>
</gene>